<feature type="compositionally biased region" description="Low complexity" evidence="1">
    <location>
        <begin position="111"/>
        <end position="125"/>
    </location>
</feature>
<reference evidence="2 3" key="1">
    <citation type="submission" date="2018-08" db="EMBL/GenBank/DDBJ databases">
        <title>Sequencing the genomes of 1000 actinobacteria strains.</title>
        <authorList>
            <person name="Klenk H.-P."/>
        </authorList>
    </citation>
    <scope>NUCLEOTIDE SEQUENCE [LARGE SCALE GENOMIC DNA]</scope>
    <source>
        <strain evidence="2 3">DSM 22891</strain>
    </source>
</reference>
<keyword evidence="3" id="KW-1185">Reference proteome</keyword>
<name>A0A3D9VBG4_THECX</name>
<evidence type="ECO:0000313" key="2">
    <source>
        <dbReference type="EMBL" id="REF36365.1"/>
    </source>
</evidence>
<sequence length="225" mass="25014">MHEPGQVPRGALRVSVAEMLPRRGKVRTTDERNSTSTRHDRRSIRTRDLVAQGRDAPATYDKIPAGRRLLRGRDRLSARLRAVRRHARVGVLRALRLDQGSGTVDAHTLAPTRTTAVPSTPSPSSGHRSDPTRRPVDRVLIPRKASHARRDVTGAARPLAVSSHGPGVIGRLDRSRGDPRSRREGRGFLRNADSPRRRSEARPPTAHPLRRASRGRSARRHRARA</sequence>
<accession>A0A3D9VBG4</accession>
<feature type="region of interest" description="Disordered" evidence="1">
    <location>
        <begin position="20"/>
        <end position="47"/>
    </location>
</feature>
<dbReference type="Proteomes" id="UP000256485">
    <property type="component" value="Unassembled WGS sequence"/>
</dbReference>
<comment type="caution">
    <text evidence="2">The sequence shown here is derived from an EMBL/GenBank/DDBJ whole genome shotgun (WGS) entry which is preliminary data.</text>
</comment>
<dbReference type="EMBL" id="QTUC01000001">
    <property type="protein sequence ID" value="REF36365.1"/>
    <property type="molecule type" value="Genomic_DNA"/>
</dbReference>
<feature type="region of interest" description="Disordered" evidence="1">
    <location>
        <begin position="103"/>
        <end position="225"/>
    </location>
</feature>
<feature type="compositionally biased region" description="Basic residues" evidence="1">
    <location>
        <begin position="208"/>
        <end position="225"/>
    </location>
</feature>
<proteinExistence type="predicted"/>
<evidence type="ECO:0000256" key="1">
    <source>
        <dbReference type="SAM" id="MobiDB-lite"/>
    </source>
</evidence>
<organism evidence="2 3">
    <name type="scientific">Thermasporomyces composti</name>
    <dbReference type="NCBI Taxonomy" id="696763"/>
    <lineage>
        <taxon>Bacteria</taxon>
        <taxon>Bacillati</taxon>
        <taxon>Actinomycetota</taxon>
        <taxon>Actinomycetes</taxon>
        <taxon>Propionibacteriales</taxon>
        <taxon>Nocardioidaceae</taxon>
        <taxon>Thermasporomyces</taxon>
    </lineage>
</organism>
<dbReference type="AlphaFoldDB" id="A0A3D9VBG4"/>
<protein>
    <submittedName>
        <fullName evidence="2">Uncharacterized protein</fullName>
    </submittedName>
</protein>
<evidence type="ECO:0000313" key="3">
    <source>
        <dbReference type="Proteomes" id="UP000256485"/>
    </source>
</evidence>
<gene>
    <name evidence="2" type="ORF">DFJ64_1772</name>
</gene>
<feature type="compositionally biased region" description="Basic and acidic residues" evidence="1">
    <location>
        <begin position="127"/>
        <end position="137"/>
    </location>
</feature>
<feature type="compositionally biased region" description="Basic and acidic residues" evidence="1">
    <location>
        <begin position="171"/>
        <end position="201"/>
    </location>
</feature>